<gene>
    <name evidence="2" type="ORF">ASZ90_017315</name>
</gene>
<sequence>MDKPKKILNNKQLFQKEAVINTLIFILIISILLYADFGMLTGLGILAALLGIYFSLSLRYLFVAMIGVCAASSSFIGQSMVAYCPYCTAAAMCFLIAGTISLMRIASKYTFISLVLCGVTLVSVGMFTWSFTAYADTREPVIHNGQATMVAKERDISKPKLYLSTTCPSCKGVIADFVNNDPLGEKWLPVVVPHSNLAQGEKMLQELGYQGEVVSASYPPGNRLPTLDIQGEIFVGSKIEFEEIAKGETK</sequence>
<proteinExistence type="predicted"/>
<reference evidence="2" key="1">
    <citation type="journal article" date="2015" name="Proc. Natl. Acad. Sci. U.S.A.">
        <title>Networks of energetic and metabolic interactions define dynamics in microbial communities.</title>
        <authorList>
            <person name="Embree M."/>
            <person name="Liu J.K."/>
            <person name="Al-Bassam M.M."/>
            <person name="Zengler K."/>
        </authorList>
    </citation>
    <scope>NUCLEOTIDE SEQUENCE</scope>
</reference>
<dbReference type="EMBL" id="LNQE01001822">
    <property type="protein sequence ID" value="KUG05242.1"/>
    <property type="molecule type" value="Genomic_DNA"/>
</dbReference>
<dbReference type="AlphaFoldDB" id="A0A0W8E9C4"/>
<accession>A0A0W8E9C4</accession>
<evidence type="ECO:0000256" key="1">
    <source>
        <dbReference type="SAM" id="Phobius"/>
    </source>
</evidence>
<evidence type="ECO:0000313" key="2">
    <source>
        <dbReference type="EMBL" id="KUG05242.1"/>
    </source>
</evidence>
<protein>
    <recommendedName>
        <fullName evidence="3">Glutaredoxin domain-containing protein</fullName>
    </recommendedName>
</protein>
<organism evidence="2">
    <name type="scientific">hydrocarbon metagenome</name>
    <dbReference type="NCBI Taxonomy" id="938273"/>
    <lineage>
        <taxon>unclassified sequences</taxon>
        <taxon>metagenomes</taxon>
        <taxon>ecological metagenomes</taxon>
    </lineage>
</organism>
<feature type="transmembrane region" description="Helical" evidence="1">
    <location>
        <begin position="83"/>
        <end position="103"/>
    </location>
</feature>
<feature type="transmembrane region" description="Helical" evidence="1">
    <location>
        <begin position="21"/>
        <end position="54"/>
    </location>
</feature>
<keyword evidence="1" id="KW-0472">Membrane</keyword>
<keyword evidence="1" id="KW-1133">Transmembrane helix</keyword>
<comment type="caution">
    <text evidence="2">The sequence shown here is derived from an EMBL/GenBank/DDBJ whole genome shotgun (WGS) entry which is preliminary data.</text>
</comment>
<name>A0A0W8E9C4_9ZZZZ</name>
<keyword evidence="1" id="KW-0812">Transmembrane</keyword>
<feature type="transmembrane region" description="Helical" evidence="1">
    <location>
        <begin position="109"/>
        <end position="129"/>
    </location>
</feature>
<evidence type="ECO:0008006" key="3">
    <source>
        <dbReference type="Google" id="ProtNLM"/>
    </source>
</evidence>